<reference evidence="2 3" key="1">
    <citation type="submission" date="2018-07" db="EMBL/GenBank/DDBJ databases">
        <title>Leeuwenhoekiella genomics.</title>
        <authorList>
            <person name="Tahon G."/>
            <person name="Willems A."/>
        </authorList>
    </citation>
    <scope>NUCLEOTIDE SEQUENCE [LARGE SCALE GENOMIC DNA]</scope>
    <source>
        <strain evidence="2 3">LMG 22550</strain>
    </source>
</reference>
<comment type="caution">
    <text evidence="2">The sequence shown here is derived from an EMBL/GenBank/DDBJ whole genome shotgun (WGS) entry which is preliminary data.</text>
</comment>
<dbReference type="OrthoDB" id="1441259at2"/>
<dbReference type="Proteomes" id="UP000289238">
    <property type="component" value="Unassembled WGS sequence"/>
</dbReference>
<dbReference type="RefSeq" id="WP_128756498.1">
    <property type="nucleotide sequence ID" value="NZ_QOVM01000001.1"/>
</dbReference>
<evidence type="ECO:0000256" key="1">
    <source>
        <dbReference type="SAM" id="Phobius"/>
    </source>
</evidence>
<feature type="transmembrane region" description="Helical" evidence="1">
    <location>
        <begin position="122"/>
        <end position="142"/>
    </location>
</feature>
<evidence type="ECO:0000313" key="2">
    <source>
        <dbReference type="EMBL" id="RXG24782.1"/>
    </source>
</evidence>
<organism evidence="2 3">
    <name type="scientific">Leeuwenhoekiella aequorea</name>
    <dbReference type="NCBI Taxonomy" id="283736"/>
    <lineage>
        <taxon>Bacteria</taxon>
        <taxon>Pseudomonadati</taxon>
        <taxon>Bacteroidota</taxon>
        <taxon>Flavobacteriia</taxon>
        <taxon>Flavobacteriales</taxon>
        <taxon>Flavobacteriaceae</taxon>
        <taxon>Leeuwenhoekiella</taxon>
    </lineage>
</organism>
<feature type="transmembrane region" description="Helical" evidence="1">
    <location>
        <begin position="185"/>
        <end position="209"/>
    </location>
</feature>
<proteinExistence type="predicted"/>
<name>A0A4V1KRG0_9FLAO</name>
<keyword evidence="1" id="KW-0812">Transmembrane</keyword>
<keyword evidence="3" id="KW-1185">Reference proteome</keyword>
<feature type="transmembrane region" description="Helical" evidence="1">
    <location>
        <begin position="21"/>
        <end position="39"/>
    </location>
</feature>
<evidence type="ECO:0000313" key="3">
    <source>
        <dbReference type="Proteomes" id="UP000289238"/>
    </source>
</evidence>
<accession>A0A4V1KRG0</accession>
<sequence length="249" mass="29334">MKYKESPEIKYPEKTVWLKNLIYLGGILIVCNTLATIFFNLTVIRYTRFISSVLILVFYQFVLPKHNKLFFFAITAFVLRDYFMISYEDQKNTYLFFTCGFIAYTLLTIKQVRNLLRFRFEFPPILAIGLFALISFFILYVLESLVRGYFLNVQTSYLFYAMGTSLICLIFVAIYYYYRLGNLRSLVFSFGVFSLMISDVNLCVAYYLGCTSLDIPVRVFYILGLVLIINYGVNTVMRKKEMNLKEEFF</sequence>
<evidence type="ECO:0008006" key="4">
    <source>
        <dbReference type="Google" id="ProtNLM"/>
    </source>
</evidence>
<feature type="transmembrane region" description="Helical" evidence="1">
    <location>
        <begin position="157"/>
        <end position="178"/>
    </location>
</feature>
<keyword evidence="1" id="KW-1133">Transmembrane helix</keyword>
<feature type="transmembrane region" description="Helical" evidence="1">
    <location>
        <begin position="215"/>
        <end position="233"/>
    </location>
</feature>
<dbReference type="EMBL" id="QOVM01000001">
    <property type="protein sequence ID" value="RXG24782.1"/>
    <property type="molecule type" value="Genomic_DNA"/>
</dbReference>
<keyword evidence="1" id="KW-0472">Membrane</keyword>
<dbReference type="AlphaFoldDB" id="A0A4V1KRG0"/>
<gene>
    <name evidence="2" type="ORF">DSM00_578</name>
</gene>
<protein>
    <recommendedName>
        <fullName evidence="4">YhhN-like protein</fullName>
    </recommendedName>
</protein>
<feature type="transmembrane region" description="Helical" evidence="1">
    <location>
        <begin position="93"/>
        <end position="110"/>
    </location>
</feature>